<feature type="region of interest" description="Disordered" evidence="3">
    <location>
        <begin position="83"/>
        <end position="107"/>
    </location>
</feature>
<comment type="caution">
    <text evidence="4">The sequence shown here is derived from an EMBL/GenBank/DDBJ whole genome shotgun (WGS) entry which is preliminary data.</text>
</comment>
<evidence type="ECO:0000313" key="5">
    <source>
        <dbReference type="Proteomes" id="UP000076858"/>
    </source>
</evidence>
<dbReference type="Gene3D" id="2.60.450.20">
    <property type="match status" value="1"/>
</dbReference>
<feature type="compositionally biased region" description="Polar residues" evidence="3">
    <location>
        <begin position="87"/>
        <end position="100"/>
    </location>
</feature>
<evidence type="ECO:0000256" key="1">
    <source>
        <dbReference type="ARBA" id="ARBA00005627"/>
    </source>
</evidence>
<keyword evidence="5" id="KW-1185">Reference proteome</keyword>
<proteinExistence type="inferred from homology"/>
<dbReference type="InterPro" id="IPR026581">
    <property type="entry name" value="TCP10L/CENPJ"/>
</dbReference>
<reference evidence="4 5" key="1">
    <citation type="submission" date="2016-03" db="EMBL/GenBank/DDBJ databases">
        <title>EvidentialGene: Evidence-directed Construction of Genes on Genomes.</title>
        <authorList>
            <person name="Gilbert D.G."/>
            <person name="Choi J.-H."/>
            <person name="Mockaitis K."/>
            <person name="Colbourne J."/>
            <person name="Pfrender M."/>
        </authorList>
    </citation>
    <scope>NUCLEOTIDE SEQUENCE [LARGE SCALE GENOMIC DNA]</scope>
    <source>
        <strain evidence="4 5">Xinb3</strain>
        <tissue evidence="4">Complete organism</tissue>
    </source>
</reference>
<dbReference type="InterPro" id="IPR047002">
    <property type="entry name" value="Tcp10_C_sf"/>
</dbReference>
<protein>
    <submittedName>
        <fullName evidence="4">Putative Spindle assembly abnormal 4</fullName>
    </submittedName>
</protein>
<name>A0A0P5XKK0_9CRUS</name>
<dbReference type="PANTHER" id="PTHR10331">
    <property type="entry name" value="T COMPLEX PROTEIN 10"/>
    <property type="match status" value="1"/>
</dbReference>
<dbReference type="STRING" id="35525.A0A0P5XKK0"/>
<evidence type="ECO:0000256" key="3">
    <source>
        <dbReference type="SAM" id="MobiDB-lite"/>
    </source>
</evidence>
<accession>A0A0P5XKK0</accession>
<feature type="coiled-coil region" evidence="2">
    <location>
        <begin position="462"/>
        <end position="513"/>
    </location>
</feature>
<evidence type="ECO:0000256" key="2">
    <source>
        <dbReference type="SAM" id="Coils"/>
    </source>
</evidence>
<dbReference type="AlphaFoldDB" id="A0A0P5XKK0"/>
<evidence type="ECO:0000313" key="4">
    <source>
        <dbReference type="EMBL" id="KZS21808.1"/>
    </source>
</evidence>
<dbReference type="FunFam" id="2.60.450.20:FF:000007">
    <property type="entry name" value="Centromere protein J"/>
    <property type="match status" value="1"/>
</dbReference>
<gene>
    <name evidence="4" type="ORF">APZ42_011811</name>
</gene>
<keyword evidence="2" id="KW-0175">Coiled coil</keyword>
<feature type="region of interest" description="Disordered" evidence="3">
    <location>
        <begin position="607"/>
        <end position="642"/>
    </location>
</feature>
<comment type="similarity">
    <text evidence="1">Belongs to the TCP10 family.</text>
</comment>
<dbReference type="EMBL" id="LRGB01000024">
    <property type="protein sequence ID" value="KZS21808.1"/>
    <property type="molecule type" value="Genomic_DNA"/>
</dbReference>
<dbReference type="Proteomes" id="UP000076858">
    <property type="component" value="Unassembled WGS sequence"/>
</dbReference>
<organism evidence="4 5">
    <name type="scientific">Daphnia magna</name>
    <dbReference type="NCBI Taxonomy" id="35525"/>
    <lineage>
        <taxon>Eukaryota</taxon>
        <taxon>Metazoa</taxon>
        <taxon>Ecdysozoa</taxon>
        <taxon>Arthropoda</taxon>
        <taxon>Crustacea</taxon>
        <taxon>Branchiopoda</taxon>
        <taxon>Diplostraca</taxon>
        <taxon>Cladocera</taxon>
        <taxon>Anomopoda</taxon>
        <taxon>Daphniidae</taxon>
        <taxon>Daphnia</taxon>
    </lineage>
</organism>
<feature type="coiled-coil region" evidence="2">
    <location>
        <begin position="537"/>
        <end position="606"/>
    </location>
</feature>
<dbReference type="PANTHER" id="PTHR10331:SF6">
    <property type="entry name" value="SPINDLE ASSEMBLY ABNORMAL 4"/>
    <property type="match status" value="1"/>
</dbReference>
<dbReference type="Pfam" id="PF07202">
    <property type="entry name" value="Tcp10_C"/>
    <property type="match status" value="2"/>
</dbReference>
<dbReference type="InterPro" id="IPR009852">
    <property type="entry name" value="CENPJ_C_dom"/>
</dbReference>
<dbReference type="OrthoDB" id="514248at2759"/>
<sequence>MDSEISADGVMSEDMLQQLRVWQQEQKNRLIEQQQQQRLLLIEKQKKLLSMINTCDGATIQENTSVGTLQPSNFMMKEEFKNPKENGCNSPKISVTSPNNVDDVPLKKPTSVRTFNQLLETSISSKDQVLSSQNTAQAKKFPFLKRGQGISRFGVISKPKIEKTTHSKVTSGKENKIPFISMTTATTKEASKTNKQPISHMQNQVKLKSVPVEPLQDTKVSMEVVPFQAQVNVDESLQEVNSSKNEEDLAVFELLERFANINASFSSSSSLIGQLIDKGVTHLPSPSKVINFLSRKRTNFSVNNSEEAGIAPERKTGKPTRHVRFAETVDADQPRSMSNEDGEKPWLADISEENACESHASPYISNTIRPSHQSDHPASPVESRFDLDETPTSPIGFPDYQKLFGNPIRSLFTNEELPSPTQDDSFLKNSNPLSDLSDPVVNQMKGAALPLPIEDPRIVYQTSLLRSRLTSLEREISNYRRETEALRRARKEHEESKQKLEQEQEKFRRYTENEKRRLQLLYSEEQKRVRMEQIKDLPQLKENEEQLSRLREELKQTKEEHRQKENKWMASQTKVQDKIRTLEIRNRELTENLEKVRTEEQNLRRRLNASLRPGALAKNSKSDKTHPVVTEEGGPAPRPQSPQVALIVSNEAIPSPRNAQKEPNNFGETVNPKKLEETCAKNSSPGSGTVSQTVLPDGTMLVLYPNGNRKEIWPDGRGTQVVYYNGDIKQKLADGSVVYTYADSGTKHTTKPDGTDILEFSSGQIETTYADGRSHVLYPGGAQKTKYPDGREDSQLPDGTKLWTDGKGHGVMTFPSGIREIYTPICKRREYPDGTVKTVYEDGRSETRYANGRIRVKNKDGQVITDTGDQTKE</sequence>